<evidence type="ECO:0000256" key="8">
    <source>
        <dbReference type="ARBA" id="ARBA00023136"/>
    </source>
</evidence>
<dbReference type="CDD" id="cd05936">
    <property type="entry name" value="FC-FACS_FadD_like"/>
    <property type="match status" value="1"/>
</dbReference>
<dbReference type="GO" id="GO:0004467">
    <property type="term" value="F:long-chain fatty acid-CoA ligase activity"/>
    <property type="evidence" value="ECO:0007669"/>
    <property type="project" value="UniProtKB-EC"/>
</dbReference>
<dbReference type="PANTHER" id="PTHR43767:SF8">
    <property type="entry name" value="LONG-CHAIN-FATTY-ACID--COA LIGASE"/>
    <property type="match status" value="1"/>
</dbReference>
<dbReference type="AlphaFoldDB" id="A0A839UVM3"/>
<dbReference type="GO" id="GO:0005524">
    <property type="term" value="F:ATP binding"/>
    <property type="evidence" value="ECO:0007669"/>
    <property type="project" value="UniProtKB-KW"/>
</dbReference>
<organism evidence="14 16">
    <name type="scientific">Endobacter medicaginis</name>
    <dbReference type="NCBI Taxonomy" id="1181271"/>
    <lineage>
        <taxon>Bacteria</taxon>
        <taxon>Pseudomonadati</taxon>
        <taxon>Pseudomonadota</taxon>
        <taxon>Alphaproteobacteria</taxon>
        <taxon>Acetobacterales</taxon>
        <taxon>Acetobacteraceae</taxon>
        <taxon>Endobacter</taxon>
    </lineage>
</organism>
<dbReference type="PANTHER" id="PTHR43767">
    <property type="entry name" value="LONG-CHAIN-FATTY-ACID--COA LIGASE"/>
    <property type="match status" value="1"/>
</dbReference>
<evidence type="ECO:0000313" key="14">
    <source>
        <dbReference type="EMBL" id="MBB3173857.1"/>
    </source>
</evidence>
<dbReference type="EMBL" id="JABXXQ010000016">
    <property type="protein sequence ID" value="NVN29160.1"/>
    <property type="molecule type" value="Genomic_DNA"/>
</dbReference>
<dbReference type="PROSITE" id="PS00455">
    <property type="entry name" value="AMP_BINDING"/>
    <property type="match status" value="1"/>
</dbReference>
<dbReference type="InterPro" id="IPR042099">
    <property type="entry name" value="ANL_N_sf"/>
</dbReference>
<keyword evidence="4 14" id="KW-0436">Ligase</keyword>
<dbReference type="InterPro" id="IPR050237">
    <property type="entry name" value="ATP-dep_AMP-bd_enzyme"/>
</dbReference>
<accession>A0A839UVM3</accession>
<feature type="domain" description="AMP-dependent synthetase/ligase" evidence="12">
    <location>
        <begin position="51"/>
        <end position="443"/>
    </location>
</feature>
<evidence type="ECO:0000256" key="5">
    <source>
        <dbReference type="ARBA" id="ARBA00022741"/>
    </source>
</evidence>
<dbReference type="Proteomes" id="UP000557688">
    <property type="component" value="Unassembled WGS sequence"/>
</dbReference>
<name>A0A839UVM3_9PROT</name>
<dbReference type="Proteomes" id="UP000565205">
    <property type="component" value="Unassembled WGS sequence"/>
</dbReference>
<dbReference type="Gene3D" id="3.40.50.12780">
    <property type="entry name" value="N-terminal domain of ligase-like"/>
    <property type="match status" value="1"/>
</dbReference>
<proteinExistence type="predicted"/>
<dbReference type="InterPro" id="IPR025110">
    <property type="entry name" value="AMP-bd_C"/>
</dbReference>
<comment type="pathway">
    <text evidence="3">Lipid metabolism; fatty acid beta-oxidation.</text>
</comment>
<keyword evidence="8" id="KW-0472">Membrane</keyword>
<dbReference type="GO" id="GO:0016020">
    <property type="term" value="C:membrane"/>
    <property type="evidence" value="ECO:0007669"/>
    <property type="project" value="UniProtKB-SubCell"/>
</dbReference>
<comment type="caution">
    <text evidence="14">The sequence shown here is derived from an EMBL/GenBank/DDBJ whole genome shotgun (WGS) entry which is preliminary data.</text>
</comment>
<evidence type="ECO:0000256" key="4">
    <source>
        <dbReference type="ARBA" id="ARBA00022598"/>
    </source>
</evidence>
<dbReference type="Pfam" id="PF00501">
    <property type="entry name" value="AMP-binding"/>
    <property type="match status" value="1"/>
</dbReference>
<comment type="subcellular location">
    <subcellularLocation>
        <location evidence="2">Membrane</location>
        <topology evidence="2">Peripheral membrane protein</topology>
    </subcellularLocation>
</comment>
<dbReference type="Pfam" id="PF13193">
    <property type="entry name" value="AMP-binding_C"/>
    <property type="match status" value="1"/>
</dbReference>
<evidence type="ECO:0000256" key="7">
    <source>
        <dbReference type="ARBA" id="ARBA00022842"/>
    </source>
</evidence>
<dbReference type="InterPro" id="IPR000873">
    <property type="entry name" value="AMP-dep_synth/lig_dom"/>
</dbReference>
<dbReference type="SUPFAM" id="SSF56801">
    <property type="entry name" value="Acetyl-CoA synthetase-like"/>
    <property type="match status" value="1"/>
</dbReference>
<sequence>MTSSAIDNAPVQGDELWTERFWTAFYPPAVPKTIDDELARWPSLTALYEADSRTFADRPGYVSIGSTLSYGDALDEAKRFATFLQSRGIGRGDRVALMMPNCLQYPIALFGTLFAGAIVVNCNPLYTASELNHQLRDSGAVAVVVMNMFARTLSEARDGTDVKHVIVTAMGDMLGGLKGVAISAMMKHVARVVPKFSIDDAITWPRMRRSAKSADYRPVENGPEDIAFLQYTGGTSGVAKGAILTHRNIVANVLQGRAWVTAGLDRNEVFTNVTLLPLYHIYSLTANLLMFGGIGGRNIMIANPRDTKRVQKMLRHEQFDGFAGLNTLFASFLENSEFCARDFSKLRLTVAGGMATQKDIAERWQKMTGKPLVEGYGLTECSPVVTIGYVDFDHPEKMGFTGRIGLPVPSTDVRMRREDGSWAGIDEPGELCVRGPQVMRGYWNRDDETAKVMIGDGWLATGDVGIMDARGEIKLVDRIKDMILVSGFNVYPNEIEDVVAAHPGVREVAAIGVPDPKAGERVKIIVVKRDASLTEEEILAWCRKRLTGYKLPRAVEFRTEELPKTPVGKVLRRALK</sequence>
<evidence type="ECO:0000256" key="3">
    <source>
        <dbReference type="ARBA" id="ARBA00005005"/>
    </source>
</evidence>
<dbReference type="InterPro" id="IPR020845">
    <property type="entry name" value="AMP-binding_CS"/>
</dbReference>
<dbReference type="RefSeq" id="WP_176621888.1">
    <property type="nucleotide sequence ID" value="NZ_JABXXQ010000016.1"/>
</dbReference>
<feature type="domain" description="AMP-binding enzyme C-terminal" evidence="13">
    <location>
        <begin position="494"/>
        <end position="569"/>
    </location>
</feature>
<evidence type="ECO:0000259" key="12">
    <source>
        <dbReference type="Pfam" id="PF00501"/>
    </source>
</evidence>
<protein>
    <recommendedName>
        <fullName evidence="10">Long-chain-fatty-acid--CoA ligase</fullName>
        <ecNumber evidence="9">6.2.1.3</ecNumber>
    </recommendedName>
    <alternativeName>
        <fullName evidence="11">Long-chain acyl-CoA synthetase</fullName>
    </alternativeName>
</protein>
<evidence type="ECO:0000256" key="10">
    <source>
        <dbReference type="ARBA" id="ARBA00039545"/>
    </source>
</evidence>
<evidence type="ECO:0000313" key="16">
    <source>
        <dbReference type="Proteomes" id="UP000557688"/>
    </source>
</evidence>
<evidence type="ECO:0000313" key="15">
    <source>
        <dbReference type="EMBL" id="NVN29160.1"/>
    </source>
</evidence>
<keyword evidence="5" id="KW-0547">Nucleotide-binding</keyword>
<evidence type="ECO:0000256" key="11">
    <source>
        <dbReference type="ARBA" id="ARBA00042773"/>
    </source>
</evidence>
<keyword evidence="16" id="KW-1185">Reference proteome</keyword>
<keyword evidence="6" id="KW-0067">ATP-binding</keyword>
<dbReference type="FunFam" id="3.30.300.30:FF:000006">
    <property type="entry name" value="Long-chain-fatty-acid--CoA ligase FadD"/>
    <property type="match status" value="1"/>
</dbReference>
<reference evidence="15 17" key="1">
    <citation type="submission" date="2020-06" db="EMBL/GenBank/DDBJ databases">
        <title>Description of novel acetic acid bacteria.</title>
        <authorList>
            <person name="Sombolestani A."/>
        </authorList>
    </citation>
    <scope>NUCLEOTIDE SEQUENCE [LARGE SCALE GENOMIC DNA]</scope>
    <source>
        <strain evidence="15 17">LMG 26838</strain>
    </source>
</reference>
<comment type="cofactor">
    <cofactor evidence="1">
        <name>Mg(2+)</name>
        <dbReference type="ChEBI" id="CHEBI:18420"/>
    </cofactor>
</comment>
<evidence type="ECO:0000256" key="2">
    <source>
        <dbReference type="ARBA" id="ARBA00004170"/>
    </source>
</evidence>
<dbReference type="Gene3D" id="3.30.300.30">
    <property type="match status" value="1"/>
</dbReference>
<evidence type="ECO:0000256" key="1">
    <source>
        <dbReference type="ARBA" id="ARBA00001946"/>
    </source>
</evidence>
<evidence type="ECO:0000256" key="6">
    <source>
        <dbReference type="ARBA" id="ARBA00022840"/>
    </source>
</evidence>
<dbReference type="InterPro" id="IPR045851">
    <property type="entry name" value="AMP-bd_C_sf"/>
</dbReference>
<dbReference type="EMBL" id="JACHXV010000005">
    <property type="protein sequence ID" value="MBB3173857.1"/>
    <property type="molecule type" value="Genomic_DNA"/>
</dbReference>
<keyword evidence="7" id="KW-0460">Magnesium</keyword>
<evidence type="ECO:0000259" key="13">
    <source>
        <dbReference type="Pfam" id="PF13193"/>
    </source>
</evidence>
<reference evidence="14 16" key="2">
    <citation type="submission" date="2020-08" db="EMBL/GenBank/DDBJ databases">
        <title>Genomic Encyclopedia of Type Strains, Phase III (KMG-III): the genomes of soil and plant-associated and newly described type strains.</title>
        <authorList>
            <person name="Whitman W."/>
        </authorList>
    </citation>
    <scope>NUCLEOTIDE SEQUENCE [LARGE SCALE GENOMIC DNA]</scope>
    <source>
        <strain evidence="14 16">CECT 8088</strain>
    </source>
</reference>
<gene>
    <name evidence="14" type="ORF">FHR90_001689</name>
    <name evidence="15" type="ORF">HUK83_02220</name>
</gene>
<evidence type="ECO:0000313" key="17">
    <source>
        <dbReference type="Proteomes" id="UP000565205"/>
    </source>
</evidence>
<dbReference type="EC" id="6.2.1.3" evidence="9"/>
<evidence type="ECO:0000256" key="9">
    <source>
        <dbReference type="ARBA" id="ARBA00026121"/>
    </source>
</evidence>